<evidence type="ECO:0000313" key="2">
    <source>
        <dbReference type="EMBL" id="MDO5976700.1"/>
    </source>
</evidence>
<gene>
    <name evidence="2" type="ORF">Q4Q40_21060</name>
</gene>
<feature type="chain" id="PRO_5046156140" description="DUF1566 domain-containing protein" evidence="1">
    <location>
        <begin position="22"/>
        <end position="410"/>
    </location>
</feature>
<accession>A0ABT8WU47</accession>
<dbReference type="RefSeq" id="WP_303304024.1">
    <property type="nucleotide sequence ID" value="NZ_BAABDA010000011.1"/>
</dbReference>
<evidence type="ECO:0000256" key="1">
    <source>
        <dbReference type="SAM" id="SignalP"/>
    </source>
</evidence>
<proteinExistence type="predicted"/>
<feature type="signal peptide" evidence="1">
    <location>
        <begin position="1"/>
        <end position="21"/>
    </location>
</feature>
<dbReference type="Proteomes" id="UP001176806">
    <property type="component" value="Unassembled WGS sequence"/>
</dbReference>
<dbReference type="EMBL" id="JAUOEL010000009">
    <property type="protein sequence ID" value="MDO5976700.1"/>
    <property type="molecule type" value="Genomic_DNA"/>
</dbReference>
<protein>
    <recommendedName>
        <fullName evidence="4">DUF1566 domain-containing protein</fullName>
    </recommendedName>
</protein>
<evidence type="ECO:0000313" key="3">
    <source>
        <dbReference type="Proteomes" id="UP001176806"/>
    </source>
</evidence>
<reference evidence="2" key="1">
    <citation type="submission" date="2023-07" db="EMBL/GenBank/DDBJ databases">
        <title>Two novel species in the genus Flavivirga.</title>
        <authorList>
            <person name="Kwon K."/>
        </authorList>
    </citation>
    <scope>NUCLEOTIDE SEQUENCE</scope>
    <source>
        <strain evidence="2">KACC 14158</strain>
    </source>
</reference>
<keyword evidence="1" id="KW-0732">Signal</keyword>
<comment type="caution">
    <text evidence="2">The sequence shown here is derived from an EMBL/GenBank/DDBJ whole genome shotgun (WGS) entry which is preliminary data.</text>
</comment>
<sequence>MKKLYTIIAAILLTATTFAQAPEKMSYQAVVRDSGDALVANQVVGMQISILQTTATGTAVYGETHTPTTNANGLVTLEIGTGTVSIGDFTTIDWSSGPYFIKTETDPAGGTNYSITGTSQLLSVPYALHAKTASSATETQTLADVVALGNSANNNQLKNVTDPSDAQDAATKAYVDGLDTDDADSDPLNEIQNIEEVLADGNDANGAVITGLGTPTVESDAATKAYIDLLQEQIEALNTRIAALEPAEIGDFRDGGVVFWVDPEDNTHGLVCAIEDQSSDGIRWYNGIYMITGATGETIGTGADNTDTIIAVQGETESDYAAGLARAYTGGGFNDWFLPSKEELNEMYLNRDTINETATNNEGSNFIDSSYWSSTEVNSNYAWLQGLVTGNQLSSIGKYYPSRVRAVRVF</sequence>
<name>A0ABT8WU47_9FLAO</name>
<keyword evidence="3" id="KW-1185">Reference proteome</keyword>
<evidence type="ECO:0008006" key="4">
    <source>
        <dbReference type="Google" id="ProtNLM"/>
    </source>
</evidence>
<organism evidence="2 3">
    <name type="scientific">Flavivirga jejuensis</name>
    <dbReference type="NCBI Taxonomy" id="870487"/>
    <lineage>
        <taxon>Bacteria</taxon>
        <taxon>Pseudomonadati</taxon>
        <taxon>Bacteroidota</taxon>
        <taxon>Flavobacteriia</taxon>
        <taxon>Flavobacteriales</taxon>
        <taxon>Flavobacteriaceae</taxon>
        <taxon>Flavivirga</taxon>
    </lineage>
</organism>